<comment type="subcellular location">
    <subcellularLocation>
        <location evidence="1">Cell membrane</location>
        <topology evidence="1">Multi-pass membrane protein</topology>
    </subcellularLocation>
</comment>
<keyword evidence="8" id="KW-0472">Membrane</keyword>
<dbReference type="GO" id="GO:0046983">
    <property type="term" value="F:protein dimerization activity"/>
    <property type="evidence" value="ECO:0007669"/>
    <property type="project" value="InterPro"/>
</dbReference>
<dbReference type="GO" id="GO:0000155">
    <property type="term" value="F:phosphorelay sensor kinase activity"/>
    <property type="evidence" value="ECO:0007669"/>
    <property type="project" value="InterPro"/>
</dbReference>
<dbReference type="RefSeq" id="WP_105359969.1">
    <property type="nucleotide sequence ID" value="NZ_PUIB01000029.1"/>
</dbReference>
<dbReference type="InterPro" id="IPR005467">
    <property type="entry name" value="His_kinase_dom"/>
</dbReference>
<evidence type="ECO:0000313" key="11">
    <source>
        <dbReference type="Proteomes" id="UP000239388"/>
    </source>
</evidence>
<dbReference type="InterPro" id="IPR035965">
    <property type="entry name" value="PAS-like_dom_sf"/>
</dbReference>
<dbReference type="CDD" id="cd16917">
    <property type="entry name" value="HATPase_UhpB-NarQ-NarX-like"/>
    <property type="match status" value="1"/>
</dbReference>
<dbReference type="Proteomes" id="UP000239388">
    <property type="component" value="Unassembled WGS sequence"/>
</dbReference>
<dbReference type="OrthoDB" id="290376at2"/>
<dbReference type="Gene3D" id="3.30.565.10">
    <property type="entry name" value="Histidine kinase-like ATPase, C-terminal domain"/>
    <property type="match status" value="1"/>
</dbReference>
<keyword evidence="2" id="KW-1003">Cell membrane</keyword>
<evidence type="ECO:0000256" key="7">
    <source>
        <dbReference type="ARBA" id="ARBA00023012"/>
    </source>
</evidence>
<reference evidence="10 11" key="1">
    <citation type="submission" date="2018-02" db="EMBL/GenBank/DDBJ databases">
        <title>Comparative genomes isolates from brazilian mangrove.</title>
        <authorList>
            <person name="Araujo J.E."/>
            <person name="Taketani R.G."/>
            <person name="Silva M.C.P."/>
            <person name="Loureco M.V."/>
            <person name="Andreote F.D."/>
        </authorList>
    </citation>
    <scope>NUCLEOTIDE SEQUENCE [LARGE SCALE GENOMIC DNA]</scope>
    <source>
        <strain evidence="10 11">NAP PRIS-MGV</strain>
    </source>
</reference>
<dbReference type="InterPro" id="IPR013655">
    <property type="entry name" value="PAS_fold_3"/>
</dbReference>
<dbReference type="InterPro" id="IPR036890">
    <property type="entry name" value="HATPase_C_sf"/>
</dbReference>
<dbReference type="InterPro" id="IPR003594">
    <property type="entry name" value="HATPase_dom"/>
</dbReference>
<dbReference type="AlphaFoldDB" id="A0A2S8F3W8"/>
<dbReference type="Pfam" id="PF02518">
    <property type="entry name" value="HATPase_c"/>
    <property type="match status" value="1"/>
</dbReference>
<keyword evidence="4" id="KW-0812">Transmembrane</keyword>
<proteinExistence type="predicted"/>
<evidence type="ECO:0000259" key="9">
    <source>
        <dbReference type="PROSITE" id="PS50109"/>
    </source>
</evidence>
<evidence type="ECO:0000256" key="5">
    <source>
        <dbReference type="ARBA" id="ARBA00022777"/>
    </source>
</evidence>
<keyword evidence="7" id="KW-0902">Two-component regulatory system</keyword>
<dbReference type="EMBL" id="PUIB01000029">
    <property type="protein sequence ID" value="PQO26833.1"/>
    <property type="molecule type" value="Genomic_DNA"/>
</dbReference>
<dbReference type="SMART" id="SM00387">
    <property type="entry name" value="HATPase_c"/>
    <property type="match status" value="1"/>
</dbReference>
<dbReference type="CDD" id="cd00130">
    <property type="entry name" value="PAS"/>
    <property type="match status" value="1"/>
</dbReference>
<dbReference type="PANTHER" id="PTHR24421:SF37">
    <property type="entry name" value="SENSOR HISTIDINE KINASE NARS"/>
    <property type="match status" value="1"/>
</dbReference>
<dbReference type="Pfam" id="PF07730">
    <property type="entry name" value="HisKA_3"/>
    <property type="match status" value="1"/>
</dbReference>
<evidence type="ECO:0000256" key="1">
    <source>
        <dbReference type="ARBA" id="ARBA00004651"/>
    </source>
</evidence>
<evidence type="ECO:0000256" key="8">
    <source>
        <dbReference type="ARBA" id="ARBA00023136"/>
    </source>
</evidence>
<dbReference type="Pfam" id="PF08447">
    <property type="entry name" value="PAS_3"/>
    <property type="match status" value="1"/>
</dbReference>
<keyword evidence="5" id="KW-0418">Kinase</keyword>
<accession>A0A2S8F3W8</accession>
<dbReference type="InterPro" id="IPR050482">
    <property type="entry name" value="Sensor_HK_TwoCompSys"/>
</dbReference>
<gene>
    <name evidence="10" type="ORF">C5Y98_29105</name>
</gene>
<dbReference type="SUPFAM" id="SSF55785">
    <property type="entry name" value="PYP-like sensor domain (PAS domain)"/>
    <property type="match status" value="1"/>
</dbReference>
<dbReference type="GO" id="GO:0005886">
    <property type="term" value="C:plasma membrane"/>
    <property type="evidence" value="ECO:0007669"/>
    <property type="project" value="UniProtKB-SubCell"/>
</dbReference>
<dbReference type="SUPFAM" id="SSF55874">
    <property type="entry name" value="ATPase domain of HSP90 chaperone/DNA topoisomerase II/histidine kinase"/>
    <property type="match status" value="1"/>
</dbReference>
<dbReference type="PANTHER" id="PTHR24421">
    <property type="entry name" value="NITRATE/NITRITE SENSOR PROTEIN NARX-RELATED"/>
    <property type="match status" value="1"/>
</dbReference>
<evidence type="ECO:0000256" key="3">
    <source>
        <dbReference type="ARBA" id="ARBA00022679"/>
    </source>
</evidence>
<organism evidence="10 11">
    <name type="scientific">Blastopirellula marina</name>
    <dbReference type="NCBI Taxonomy" id="124"/>
    <lineage>
        <taxon>Bacteria</taxon>
        <taxon>Pseudomonadati</taxon>
        <taxon>Planctomycetota</taxon>
        <taxon>Planctomycetia</taxon>
        <taxon>Pirellulales</taxon>
        <taxon>Pirellulaceae</taxon>
        <taxon>Blastopirellula</taxon>
    </lineage>
</organism>
<keyword evidence="3" id="KW-0808">Transferase</keyword>
<keyword evidence="6" id="KW-1133">Transmembrane helix</keyword>
<protein>
    <recommendedName>
        <fullName evidence="9">Histidine kinase domain-containing protein</fullName>
    </recommendedName>
</protein>
<feature type="domain" description="Histidine kinase" evidence="9">
    <location>
        <begin position="178"/>
        <end position="365"/>
    </location>
</feature>
<dbReference type="InterPro" id="IPR011712">
    <property type="entry name" value="Sig_transdc_His_kin_sub3_dim/P"/>
</dbReference>
<evidence type="ECO:0000313" key="10">
    <source>
        <dbReference type="EMBL" id="PQO26833.1"/>
    </source>
</evidence>
<name>A0A2S8F3W8_9BACT</name>
<comment type="caution">
    <text evidence="10">The sequence shown here is derived from an EMBL/GenBank/DDBJ whole genome shotgun (WGS) entry which is preliminary data.</text>
</comment>
<evidence type="ECO:0000256" key="4">
    <source>
        <dbReference type="ARBA" id="ARBA00022692"/>
    </source>
</evidence>
<evidence type="ECO:0000256" key="2">
    <source>
        <dbReference type="ARBA" id="ARBA00022475"/>
    </source>
</evidence>
<dbReference type="InterPro" id="IPR000014">
    <property type="entry name" value="PAS"/>
</dbReference>
<dbReference type="PROSITE" id="PS50109">
    <property type="entry name" value="HIS_KIN"/>
    <property type="match status" value="1"/>
</dbReference>
<dbReference type="Gene3D" id="3.30.450.20">
    <property type="entry name" value="PAS domain"/>
    <property type="match status" value="1"/>
</dbReference>
<sequence length="365" mass="40424">MTTDAANQYSQAAKINERISRLQQHGGDADRGISSLLDAIAASPGEVLYLSEADTRWTTIGLFGPVLSLLPAEVDEFLERDLSLIELVHPEDAARSVRSVDDAIRKRQSFDITYRVRRHDGGWRLLRDRGKAIQDVQGRPRLLVHRLTLVSATATSTTGEEATALRALVSQLETEQRLTACEIHDGFVQLAAGALMHLEASDVANDETREAKRWLREAINEARRLIGGLRPPGLEEAGVPAAIDEFLASAHAFSDIPVSLHLDAAFPRLAPTEEMTLFRILQEAINNASKHSKSERIRVRLRHVDGLVDAEVRDWGVGFEPERLRRSGFGLVSMRERAKLLGGQMQVTSAPGEGTIMRFRFESAQ</sequence>
<evidence type="ECO:0000256" key="6">
    <source>
        <dbReference type="ARBA" id="ARBA00022989"/>
    </source>
</evidence>